<accession>A0A6J8CA64</accession>
<sequence length="360" mass="41566">MTRDSIVQSCEETIGYLQQNRKQWMSENTWKIVNERRQVKEKVLTAITRQQKKQTQEQYSNKDKEVKKSCKQDKRNFVKQLAKEAEAACSKGDIKTLYNITKQLSGKPPTSNTPIKDKENKTLTKLEDQFERWKEHFEQVLNQPPPTDPPELQNGPTLNIKINKITRAEVTKAIKSLKSGKAGGIDNIPPEAIKVLDDTSFSGVIGLNIGGYKFTTRLSTLTRYTYSMLGAMFSGRHKLDKDNKDNNFIDRNGKYFKFVLEFLRDEHFVPPIDARKNVLIEAEYFGIKPLAEKLKRSPPLFPDEVIVDNLRNKIKDYHKIKEKIAQLSTEDVVDQSGISCQPKSQVYVIWYKKIIFMETI</sequence>
<feature type="domain" description="Potassium channel tetramerisation-type BTB" evidence="2">
    <location>
        <begin position="206"/>
        <end position="290"/>
    </location>
</feature>
<proteinExistence type="predicted"/>
<reference evidence="3 4" key="1">
    <citation type="submission" date="2020-06" db="EMBL/GenBank/DDBJ databases">
        <authorList>
            <person name="Li R."/>
            <person name="Bekaert M."/>
        </authorList>
    </citation>
    <scope>NUCLEOTIDE SEQUENCE [LARGE SCALE GENOMIC DNA]</scope>
    <source>
        <strain evidence="4">wild</strain>
    </source>
</reference>
<dbReference type="OrthoDB" id="2333377at2759"/>
<dbReference type="Proteomes" id="UP000507470">
    <property type="component" value="Unassembled WGS sequence"/>
</dbReference>
<dbReference type="Pfam" id="PF02214">
    <property type="entry name" value="BTB_2"/>
    <property type="match status" value="1"/>
</dbReference>
<dbReference type="Gene3D" id="3.30.710.10">
    <property type="entry name" value="Potassium Channel Kv1.1, Chain A"/>
    <property type="match status" value="1"/>
</dbReference>
<dbReference type="InterPro" id="IPR011333">
    <property type="entry name" value="SKP1/BTB/POZ_sf"/>
</dbReference>
<dbReference type="GO" id="GO:0051260">
    <property type="term" value="P:protein homooligomerization"/>
    <property type="evidence" value="ECO:0007669"/>
    <property type="project" value="InterPro"/>
</dbReference>
<evidence type="ECO:0000313" key="3">
    <source>
        <dbReference type="EMBL" id="CAC5392286.1"/>
    </source>
</evidence>
<keyword evidence="1" id="KW-0175">Coiled coil</keyword>
<dbReference type="AlphaFoldDB" id="A0A6J8CA64"/>
<name>A0A6J8CA64_MYTCO</name>
<keyword evidence="4" id="KW-1185">Reference proteome</keyword>
<evidence type="ECO:0000259" key="2">
    <source>
        <dbReference type="Pfam" id="PF02214"/>
    </source>
</evidence>
<dbReference type="EMBL" id="CACVKT020004943">
    <property type="protein sequence ID" value="CAC5392286.1"/>
    <property type="molecule type" value="Genomic_DNA"/>
</dbReference>
<dbReference type="SUPFAM" id="SSF54695">
    <property type="entry name" value="POZ domain"/>
    <property type="match status" value="1"/>
</dbReference>
<protein>
    <submittedName>
        <fullName evidence="3">KCTD7_14</fullName>
    </submittedName>
</protein>
<feature type="coiled-coil region" evidence="1">
    <location>
        <begin position="116"/>
        <end position="143"/>
    </location>
</feature>
<gene>
    <name evidence="3" type="ORF">MCOR_27230</name>
</gene>
<evidence type="ECO:0000256" key="1">
    <source>
        <dbReference type="SAM" id="Coils"/>
    </source>
</evidence>
<dbReference type="PANTHER" id="PTHR14499:SF145">
    <property type="entry name" value="POTASSIUM CHANNEL REGULATORY PROTEIN-LIKE"/>
    <property type="match status" value="1"/>
</dbReference>
<organism evidence="3 4">
    <name type="scientific">Mytilus coruscus</name>
    <name type="common">Sea mussel</name>
    <dbReference type="NCBI Taxonomy" id="42192"/>
    <lineage>
        <taxon>Eukaryota</taxon>
        <taxon>Metazoa</taxon>
        <taxon>Spiralia</taxon>
        <taxon>Lophotrochozoa</taxon>
        <taxon>Mollusca</taxon>
        <taxon>Bivalvia</taxon>
        <taxon>Autobranchia</taxon>
        <taxon>Pteriomorphia</taxon>
        <taxon>Mytilida</taxon>
        <taxon>Mytiloidea</taxon>
        <taxon>Mytilidae</taxon>
        <taxon>Mytilinae</taxon>
        <taxon>Mytilus</taxon>
    </lineage>
</organism>
<dbReference type="PANTHER" id="PTHR14499">
    <property type="entry name" value="POTASSIUM CHANNEL TETRAMERIZATION DOMAIN-CONTAINING"/>
    <property type="match status" value="1"/>
</dbReference>
<dbReference type="InterPro" id="IPR003131">
    <property type="entry name" value="T1-type_BTB"/>
</dbReference>
<evidence type="ECO:0000313" key="4">
    <source>
        <dbReference type="Proteomes" id="UP000507470"/>
    </source>
</evidence>